<name>A0ACB9LTR8_BAUVA</name>
<evidence type="ECO:0000313" key="1">
    <source>
        <dbReference type="EMBL" id="KAI4314412.1"/>
    </source>
</evidence>
<comment type="caution">
    <text evidence="1">The sequence shown here is derived from an EMBL/GenBank/DDBJ whole genome shotgun (WGS) entry which is preliminary data.</text>
</comment>
<dbReference type="EMBL" id="CM039436">
    <property type="protein sequence ID" value="KAI4314412.1"/>
    <property type="molecule type" value="Genomic_DNA"/>
</dbReference>
<protein>
    <submittedName>
        <fullName evidence="1">Uncharacterized protein</fullName>
    </submittedName>
</protein>
<sequence length="1285" mass="142466">MAEQNNRWSWEVSGFEPWKSSSPSLEPDDQKPSVPLVRRYSISASSVLPHSELSKHTMASKVQRLRDKVKLAREDYLQLRQEASELQEYSNAKLDRVTRYLGVLADKARKLDQVALDTEARISSVINEKRRLFNDLLTSKGSIRVFCRTRPLFEDEGPSVVDFPDDCTIRVNTGDDSLSNSKKEFEFDRVYGPHVGQAELFSDVQPLVQSALDGYNVSIFAYGQTRSGKTHTMEGSSHDRGLYARCFEELFDLANSDSTSTSQYNFCVTVFELYNEQTGDLLFESGRGIPKLQLGSPECSIELVQQKVDNPLDFSRALKAAFQIRGNDVSKIIVSHLIVTIHVFYNNLITGENLYSKLSLVDLAGSDGLITEDDSGERVTDLLHVMKSLSALGDVLSSLTSKKDTVPYENSVLTKLLADSLGGNSKTLMIVNLCPNASSLSETLSSLNFSSRARSSLLSLGNRDTIKKWRDIANDARKELYEKEKEIQDLKQVGLGLKQALKDANDQCVLLFNEVHRAWKVSSALQTDLKSEHIILVDKHNVEKEQNAQLRNQVAQLLQFEQEQKLQIQQQDSTIQNLQAKIRTLETQLDEALRSSETRSKLGTEPESGAKSDSRPPGDGMDSSVVTKKLEEELKKRDALIERLHEENEKLFDRLTEKASLAGSPQLASPQSKGPVTVQSEDMGRNGISNNTRAPSLDVLPSPLATDKNNGAVALVKSGSEIVKTTPAGEYLTAALNDFDPDQYDSLAAIADGANKLLMLVLAAVIKAGASREHEILAEIRDAVFSFLRKMEPKRVMDTMLVSRVRILYIRSLLARSPELQSIKVLPVEYFLDKPNTGRSRSSSRGSSPGRSPVQYYDEQIHGFKVNLKPEKKSKFSSVVLKIRGIDQDTWRQQVTGVKLREITEEAKSFAIGNKSLAAVFVHTPAGELQRHIRSWLAENFEFLSVTGNDTPGGSTGQLELLSTAIMDGWMAGLGAALPSNTDALGQLLYEYSKRVYTSQLQHLKDIAGTLATEEAEDASQVAKLRSALESVDHKRRKILQQMRSDVALLTLEGGGSPIQNPSTAVEDARLASLISLDGILKQTKEIMRQSNVNVLGKSKKRTMLASLDELTERMPSLLEIDHPCAQRQIAEARRMVESIPEEDDRIQDLSHAHKPSDGSETDVAQWNVLQFNTGTTSSFIIKCGANSNSELVIKADARVQEPKGGEIVRVAPRPSVLENMSLEEMKQVFSELPDALSLLALARTADGTRARYSRLYRTLAMKVPSLRDLVGELEKGGALKDVRT</sequence>
<evidence type="ECO:0000313" key="2">
    <source>
        <dbReference type="Proteomes" id="UP000828941"/>
    </source>
</evidence>
<accession>A0ACB9LTR8</accession>
<keyword evidence="2" id="KW-1185">Reference proteome</keyword>
<reference evidence="1 2" key="1">
    <citation type="journal article" date="2022" name="DNA Res.">
        <title>Chromosomal-level genome assembly of the orchid tree Bauhinia variegata (Leguminosae; Cercidoideae) supports the allotetraploid origin hypothesis of Bauhinia.</title>
        <authorList>
            <person name="Zhong Y."/>
            <person name="Chen Y."/>
            <person name="Zheng D."/>
            <person name="Pang J."/>
            <person name="Liu Y."/>
            <person name="Luo S."/>
            <person name="Meng S."/>
            <person name="Qian L."/>
            <person name="Wei D."/>
            <person name="Dai S."/>
            <person name="Zhou R."/>
        </authorList>
    </citation>
    <scope>NUCLEOTIDE SEQUENCE [LARGE SCALE GENOMIC DNA]</scope>
    <source>
        <strain evidence="1">BV-YZ2020</strain>
    </source>
</reference>
<dbReference type="Proteomes" id="UP000828941">
    <property type="component" value="Chromosome 11"/>
</dbReference>
<gene>
    <name evidence="1" type="ORF">L6164_027324</name>
</gene>
<organism evidence="1 2">
    <name type="scientific">Bauhinia variegata</name>
    <name type="common">Purple orchid tree</name>
    <name type="synonym">Phanera variegata</name>
    <dbReference type="NCBI Taxonomy" id="167791"/>
    <lineage>
        <taxon>Eukaryota</taxon>
        <taxon>Viridiplantae</taxon>
        <taxon>Streptophyta</taxon>
        <taxon>Embryophyta</taxon>
        <taxon>Tracheophyta</taxon>
        <taxon>Spermatophyta</taxon>
        <taxon>Magnoliopsida</taxon>
        <taxon>eudicotyledons</taxon>
        <taxon>Gunneridae</taxon>
        <taxon>Pentapetalae</taxon>
        <taxon>rosids</taxon>
        <taxon>fabids</taxon>
        <taxon>Fabales</taxon>
        <taxon>Fabaceae</taxon>
        <taxon>Cercidoideae</taxon>
        <taxon>Cercideae</taxon>
        <taxon>Bauhiniinae</taxon>
        <taxon>Bauhinia</taxon>
    </lineage>
</organism>
<proteinExistence type="predicted"/>